<keyword evidence="7" id="KW-1185">Reference proteome</keyword>
<dbReference type="InterPro" id="IPR036465">
    <property type="entry name" value="vWFA_dom_sf"/>
</dbReference>
<dbReference type="InterPro" id="IPR037252">
    <property type="entry name" value="Mib_Herc2_sf"/>
</dbReference>
<dbReference type="PROSITE" id="PS50918">
    <property type="entry name" value="WWE"/>
    <property type="match status" value="1"/>
</dbReference>
<proteinExistence type="predicted"/>
<dbReference type="Gene3D" id="3.30.720.50">
    <property type="match status" value="1"/>
</dbReference>
<evidence type="ECO:0000256" key="2">
    <source>
        <dbReference type="SAM" id="MobiDB-lite"/>
    </source>
</evidence>
<evidence type="ECO:0000313" key="6">
    <source>
        <dbReference type="EMBL" id="VDI16814.1"/>
    </source>
</evidence>
<dbReference type="CDD" id="cd00198">
    <property type="entry name" value="vWFA"/>
    <property type="match status" value="1"/>
</dbReference>
<evidence type="ECO:0000259" key="4">
    <source>
        <dbReference type="PROSITE" id="PS50918"/>
    </source>
</evidence>
<feature type="domain" description="WWE" evidence="4">
    <location>
        <begin position="891"/>
        <end position="966"/>
    </location>
</feature>
<dbReference type="SMART" id="SM00327">
    <property type="entry name" value="VWA"/>
    <property type="match status" value="1"/>
</dbReference>
<evidence type="ECO:0000259" key="5">
    <source>
        <dbReference type="PROSITE" id="PS51416"/>
    </source>
</evidence>
<dbReference type="GO" id="GO:0046872">
    <property type="term" value="F:metal ion binding"/>
    <property type="evidence" value="ECO:0007669"/>
    <property type="project" value="InterPro"/>
</dbReference>
<dbReference type="SUPFAM" id="SSF117839">
    <property type="entry name" value="WWE domain"/>
    <property type="match status" value="1"/>
</dbReference>
<dbReference type="SUPFAM" id="SSF159034">
    <property type="entry name" value="Mib/herc2 domain-like"/>
    <property type="match status" value="2"/>
</dbReference>
<dbReference type="Gene3D" id="2.30.30.40">
    <property type="entry name" value="SH3 Domains"/>
    <property type="match status" value="2"/>
</dbReference>
<dbReference type="InterPro" id="IPR002035">
    <property type="entry name" value="VWF_A"/>
</dbReference>
<dbReference type="GO" id="GO:0004842">
    <property type="term" value="F:ubiquitin-protein transferase activity"/>
    <property type="evidence" value="ECO:0007669"/>
    <property type="project" value="InterPro"/>
</dbReference>
<feature type="region of interest" description="Disordered" evidence="2">
    <location>
        <begin position="851"/>
        <end position="876"/>
    </location>
</feature>
<dbReference type="GO" id="GO:0016567">
    <property type="term" value="P:protein ubiquitination"/>
    <property type="evidence" value="ECO:0007669"/>
    <property type="project" value="InterPro"/>
</dbReference>
<feature type="compositionally biased region" description="Polar residues" evidence="2">
    <location>
        <begin position="213"/>
        <end position="226"/>
    </location>
</feature>
<comment type="caution">
    <text evidence="6">The sequence shown here is derived from an EMBL/GenBank/DDBJ whole genome shotgun (WGS) entry which is preliminary data.</text>
</comment>
<dbReference type="InterPro" id="IPR004170">
    <property type="entry name" value="WWE_dom"/>
</dbReference>
<feature type="domain" description="MIB/HERC2" evidence="5">
    <location>
        <begin position="774"/>
        <end position="847"/>
    </location>
</feature>
<dbReference type="Pfam" id="PF13519">
    <property type="entry name" value="VWA_2"/>
    <property type="match status" value="1"/>
</dbReference>
<dbReference type="OrthoDB" id="6099403at2759"/>
<dbReference type="SUPFAM" id="SSF53300">
    <property type="entry name" value="vWA-like"/>
    <property type="match status" value="1"/>
</dbReference>
<dbReference type="Pfam" id="PF06701">
    <property type="entry name" value="MIB_HERC2"/>
    <property type="match status" value="1"/>
</dbReference>
<keyword evidence="1" id="KW-0175">Coiled coil</keyword>
<name>A0A8B6DAZ4_MYTGA</name>
<dbReference type="PROSITE" id="PS50234">
    <property type="entry name" value="VWFA"/>
    <property type="match status" value="1"/>
</dbReference>
<dbReference type="InterPro" id="IPR037197">
    <property type="entry name" value="WWE_dom_sf"/>
</dbReference>
<dbReference type="AlphaFoldDB" id="A0A8B6DAZ4"/>
<protein>
    <recommendedName>
        <fullName evidence="8">MIB/HERC2 domain-containing protein</fullName>
    </recommendedName>
</protein>
<reference evidence="6" key="1">
    <citation type="submission" date="2018-11" db="EMBL/GenBank/DDBJ databases">
        <authorList>
            <person name="Alioto T."/>
            <person name="Alioto T."/>
        </authorList>
    </citation>
    <scope>NUCLEOTIDE SEQUENCE</scope>
</reference>
<dbReference type="InterPro" id="IPR010606">
    <property type="entry name" value="Mib_Herc2"/>
</dbReference>
<dbReference type="Proteomes" id="UP000596742">
    <property type="component" value="Unassembled WGS sequence"/>
</dbReference>
<feature type="domain" description="MIB/HERC2" evidence="5">
    <location>
        <begin position="704"/>
        <end position="775"/>
    </location>
</feature>
<sequence>METGNVSMDSIIDAVQEIKRLVENSKQTNRRLENLEEHVQNLETQCNNNFAKITDINLLVHSLTEAFNKIAFKVENIQSNRTTYKSNNHYTNQPTTTCLKNISVPAKKDLEIKSTEDTEKNGRLYKSIHNMNSEYTMEPDRCKTLFPYKTDLSIDVYNVSIYNDFTTKTHKDDSNHITEAEEHRGRTGDNDTYAFKDEENVSNKTKSNHTTDRVQLSQNNMNNTKPNKICTKNRFGYKRSRWNIQNDNRVGFQSTLESFEDNAFQSPTCHVPVECSPEPNNKQNKLSCIETKRRSMSLKSDSTEQEDEFELTNLPQMSYRCTKNDFGYKTTRSNIHNDNRVSFHGSLACFEGCIVSSSNIEVPVEYSPEPNIEQSYIHHTKPKVSSSERFIQPSSETDLHTDAAINDNDGTKQPRTIRDWLEHLQQVLEYSRCRKISRMRNHRRGRHITLVLDISERMNGQKFEAMKSAAVQYVEGSKQAAEIGGGDNIGLVVFGGQNQLIQETTPDYNLILEQIAQLQPQGNAPILGGLIMGLAGVLSGPLGQIGDSQLQGHMIIFTDGTSGRVFPDFDRDVGISCSFVFGNFRGRPETDSVLEMISSTQTKIYYVPIGDDKNNSILEEAVRQTHGKVIQTSEMYRLIRMTQVMAVASHIASEIRNVPSKQTREVIQWKISETLSHDDKHDDCLDLVMDFINPLSHENARGMFLELNLITLKLGDRVRRGPDWSFGDQDRNLPGTVVGLNEGGTIWVEWDHGDKNVYAYDEQRHHYKIMKVNEPRILVDEIIAVGCRVVRGQDWEFGDADGGPGSIGTVLDVRGNGNVVVRWECKRTCLYKMGNNGRFEIRLQDDKSQIGRPTTARIPGRQHARRRSMSDEEDEYVSDVTTTSTKHASDYIIPIYSDSTVSAIWEYQDCSDWKKYPDEINVKIERAYQRKQRKTIIEMDRTTYVVHFSEMEQENPQNKTKVTVRRRD</sequence>
<evidence type="ECO:0000259" key="3">
    <source>
        <dbReference type="PROSITE" id="PS50234"/>
    </source>
</evidence>
<gene>
    <name evidence="6" type="ORF">MGAL_10B018447</name>
</gene>
<dbReference type="Gene3D" id="3.40.50.410">
    <property type="entry name" value="von Willebrand factor, type A domain"/>
    <property type="match status" value="1"/>
</dbReference>
<dbReference type="EMBL" id="UYJE01003125">
    <property type="protein sequence ID" value="VDI16814.1"/>
    <property type="molecule type" value="Genomic_DNA"/>
</dbReference>
<feature type="region of interest" description="Disordered" evidence="2">
    <location>
        <begin position="169"/>
        <end position="230"/>
    </location>
</feature>
<feature type="domain" description="VWFA" evidence="3">
    <location>
        <begin position="447"/>
        <end position="655"/>
    </location>
</feature>
<evidence type="ECO:0000313" key="7">
    <source>
        <dbReference type="Proteomes" id="UP000596742"/>
    </source>
</evidence>
<evidence type="ECO:0008006" key="8">
    <source>
        <dbReference type="Google" id="ProtNLM"/>
    </source>
</evidence>
<feature type="coiled-coil region" evidence="1">
    <location>
        <begin position="15"/>
        <end position="52"/>
    </location>
</feature>
<dbReference type="Pfam" id="PF02825">
    <property type="entry name" value="WWE"/>
    <property type="match status" value="1"/>
</dbReference>
<accession>A0A8B6DAZ4</accession>
<feature type="compositionally biased region" description="Basic and acidic residues" evidence="2">
    <location>
        <begin position="169"/>
        <end position="201"/>
    </location>
</feature>
<organism evidence="6 7">
    <name type="scientific">Mytilus galloprovincialis</name>
    <name type="common">Mediterranean mussel</name>
    <dbReference type="NCBI Taxonomy" id="29158"/>
    <lineage>
        <taxon>Eukaryota</taxon>
        <taxon>Metazoa</taxon>
        <taxon>Spiralia</taxon>
        <taxon>Lophotrochozoa</taxon>
        <taxon>Mollusca</taxon>
        <taxon>Bivalvia</taxon>
        <taxon>Autobranchia</taxon>
        <taxon>Pteriomorphia</taxon>
        <taxon>Mytilida</taxon>
        <taxon>Mytiloidea</taxon>
        <taxon>Mytilidae</taxon>
        <taxon>Mytilinae</taxon>
        <taxon>Mytilus</taxon>
    </lineage>
</organism>
<evidence type="ECO:0000256" key="1">
    <source>
        <dbReference type="SAM" id="Coils"/>
    </source>
</evidence>
<dbReference type="PROSITE" id="PS51416">
    <property type="entry name" value="MIB_HERC2"/>
    <property type="match status" value="2"/>
</dbReference>